<evidence type="ECO:0000313" key="3">
    <source>
        <dbReference type="EMBL" id="GAA4635607.1"/>
    </source>
</evidence>
<dbReference type="Pfam" id="PF13649">
    <property type="entry name" value="Methyltransf_25"/>
    <property type="match status" value="1"/>
</dbReference>
<protein>
    <submittedName>
        <fullName evidence="3">Methyltransferase domain-containing protein</fullName>
    </submittedName>
</protein>
<dbReference type="GO" id="GO:0008168">
    <property type="term" value="F:methyltransferase activity"/>
    <property type="evidence" value="ECO:0007669"/>
    <property type="project" value="UniProtKB-KW"/>
</dbReference>
<dbReference type="EMBL" id="BAABHK010000015">
    <property type="protein sequence ID" value="GAA4635607.1"/>
    <property type="molecule type" value="Genomic_DNA"/>
</dbReference>
<dbReference type="Pfam" id="PF21302">
    <property type="entry name" value="Zn_ribbon_RlmA"/>
    <property type="match status" value="1"/>
</dbReference>
<gene>
    <name evidence="3" type="ORF">GCM10023196_081800</name>
</gene>
<evidence type="ECO:0000313" key="4">
    <source>
        <dbReference type="Proteomes" id="UP001501442"/>
    </source>
</evidence>
<dbReference type="Gene3D" id="3.40.50.150">
    <property type="entry name" value="Vaccinia Virus protein VP39"/>
    <property type="match status" value="1"/>
</dbReference>
<dbReference type="PIRSF" id="PIRSF018249">
    <property type="entry name" value="MyrA_prd"/>
    <property type="match status" value="1"/>
</dbReference>
<dbReference type="InterPro" id="IPR048647">
    <property type="entry name" value="RlmA_N"/>
</dbReference>
<feature type="domain" description="23S rRNA (guanine(745)-N(1))-methyltransferase N-terminal" evidence="2">
    <location>
        <begin position="10"/>
        <end position="44"/>
    </location>
</feature>
<dbReference type="CDD" id="cd02440">
    <property type="entry name" value="AdoMet_MTases"/>
    <property type="match status" value="1"/>
</dbReference>
<dbReference type="GO" id="GO:0032259">
    <property type="term" value="P:methylation"/>
    <property type="evidence" value="ECO:0007669"/>
    <property type="project" value="UniProtKB-KW"/>
</dbReference>
<feature type="domain" description="Methyltransferase" evidence="1">
    <location>
        <begin position="92"/>
        <end position="176"/>
    </location>
</feature>
<comment type="caution">
    <text evidence="3">The sequence shown here is derived from an EMBL/GenBank/DDBJ whole genome shotgun (WGS) entry which is preliminary data.</text>
</comment>
<proteinExistence type="predicted"/>
<evidence type="ECO:0000259" key="1">
    <source>
        <dbReference type="Pfam" id="PF13649"/>
    </source>
</evidence>
<organism evidence="3 4">
    <name type="scientific">Actinoallomurus vinaceus</name>
    <dbReference type="NCBI Taxonomy" id="1080074"/>
    <lineage>
        <taxon>Bacteria</taxon>
        <taxon>Bacillati</taxon>
        <taxon>Actinomycetota</taxon>
        <taxon>Actinomycetes</taxon>
        <taxon>Streptosporangiales</taxon>
        <taxon>Thermomonosporaceae</taxon>
        <taxon>Actinoallomurus</taxon>
    </lineage>
</organism>
<dbReference type="InterPro" id="IPR016718">
    <property type="entry name" value="rRNA_m1G-MeTrfase_A_prd"/>
</dbReference>
<dbReference type="RefSeq" id="WP_345438549.1">
    <property type="nucleotide sequence ID" value="NZ_BAABHK010000015.1"/>
</dbReference>
<evidence type="ECO:0000259" key="2">
    <source>
        <dbReference type="Pfam" id="PF21302"/>
    </source>
</evidence>
<reference evidence="4" key="1">
    <citation type="journal article" date="2019" name="Int. J. Syst. Evol. Microbiol.">
        <title>The Global Catalogue of Microorganisms (GCM) 10K type strain sequencing project: providing services to taxonomists for standard genome sequencing and annotation.</title>
        <authorList>
            <consortium name="The Broad Institute Genomics Platform"/>
            <consortium name="The Broad Institute Genome Sequencing Center for Infectious Disease"/>
            <person name="Wu L."/>
            <person name="Ma J."/>
        </authorList>
    </citation>
    <scope>NUCLEOTIDE SEQUENCE [LARGE SCALE GENOMIC DNA]</scope>
    <source>
        <strain evidence="4">JCM 17939</strain>
    </source>
</reference>
<dbReference type="SUPFAM" id="SSF53335">
    <property type="entry name" value="S-adenosyl-L-methionine-dependent methyltransferases"/>
    <property type="match status" value="1"/>
</dbReference>
<dbReference type="Proteomes" id="UP001501442">
    <property type="component" value="Unassembled WGS sequence"/>
</dbReference>
<keyword evidence="4" id="KW-1185">Reference proteome</keyword>
<keyword evidence="3" id="KW-0489">Methyltransferase</keyword>
<accession>A0ABP8UNI1</accession>
<name>A0ABP8UNI1_9ACTN</name>
<keyword evidence="3" id="KW-0808">Transferase</keyword>
<sequence length="281" mass="29732">MFADVVPYLRCPICADDLAVAEKALRCPAGHAFDIARQGYANLLTGKAHLGTADTPEMVAARADFLGGGHFAPLAELVAERAAALDPGEGCVLDAGAGTGHYLAAVLDRLPGRPGVALDISKHALRRAARAHPRIGALAWDVWRPLPVRTGAVAVLIDVFAPRSGTEFHRVLRPDGALIVVTPAPYHLGELIERLGLLSVDERKADRVADSVGERFAPTGAWSLDLPLSLTHADVASLVAMGPSARHTEPGILRERIAALAEPVKVTAAFEVRAFDVRPES</sequence>
<dbReference type="InterPro" id="IPR029063">
    <property type="entry name" value="SAM-dependent_MTases_sf"/>
</dbReference>
<dbReference type="InterPro" id="IPR041698">
    <property type="entry name" value="Methyltransf_25"/>
</dbReference>